<evidence type="ECO:0000313" key="11">
    <source>
        <dbReference type="EMBL" id="MFD1938137.1"/>
    </source>
</evidence>
<evidence type="ECO:0000256" key="2">
    <source>
        <dbReference type="ARBA" id="ARBA00012438"/>
    </source>
</evidence>
<evidence type="ECO:0000256" key="9">
    <source>
        <dbReference type="SAM" id="MobiDB-lite"/>
    </source>
</evidence>
<keyword evidence="7" id="KW-0067">ATP-binding</keyword>
<dbReference type="PANTHER" id="PTHR24421:SF10">
    <property type="entry name" value="NITRATE_NITRITE SENSOR PROTEIN NARQ"/>
    <property type="match status" value="1"/>
</dbReference>
<evidence type="ECO:0000256" key="1">
    <source>
        <dbReference type="ARBA" id="ARBA00000085"/>
    </source>
</evidence>
<name>A0ABW4T9S3_9ACTN</name>
<evidence type="ECO:0000256" key="8">
    <source>
        <dbReference type="ARBA" id="ARBA00023012"/>
    </source>
</evidence>
<evidence type="ECO:0000256" key="5">
    <source>
        <dbReference type="ARBA" id="ARBA00022741"/>
    </source>
</evidence>
<reference evidence="12" key="1">
    <citation type="journal article" date="2019" name="Int. J. Syst. Evol. Microbiol.">
        <title>The Global Catalogue of Microorganisms (GCM) 10K type strain sequencing project: providing services to taxonomists for standard genome sequencing and annotation.</title>
        <authorList>
            <consortium name="The Broad Institute Genomics Platform"/>
            <consortium name="The Broad Institute Genome Sequencing Center for Infectious Disease"/>
            <person name="Wu L."/>
            <person name="Ma J."/>
        </authorList>
    </citation>
    <scope>NUCLEOTIDE SEQUENCE [LARGE SCALE GENOMIC DNA]</scope>
    <source>
        <strain evidence="12">ICMP 6774ER</strain>
    </source>
</reference>
<feature type="domain" description="Histidine kinase/HSP90-like ATPase" evidence="10">
    <location>
        <begin position="243"/>
        <end position="333"/>
    </location>
</feature>
<dbReference type="Pfam" id="PF02518">
    <property type="entry name" value="HATPase_c"/>
    <property type="match status" value="1"/>
</dbReference>
<accession>A0ABW4T9S3</accession>
<keyword evidence="5" id="KW-0547">Nucleotide-binding</keyword>
<keyword evidence="6 11" id="KW-0418">Kinase</keyword>
<dbReference type="InterPro" id="IPR050482">
    <property type="entry name" value="Sensor_HK_TwoCompSys"/>
</dbReference>
<feature type="region of interest" description="Disordered" evidence="9">
    <location>
        <begin position="61"/>
        <end position="92"/>
    </location>
</feature>
<keyword evidence="8" id="KW-0902">Two-component regulatory system</keyword>
<proteinExistence type="predicted"/>
<sequence length="334" mass="34651">MVTRERRPVRRLWESMSAAASRAARMGDMPAVLMLVWAGWLAVPLSLSGLAQARAAAAAAYEHDTPPPAPAAGRHDMPTGPDAFTGPDAAPRPARYHPWAGSVGEWAAKGAAPAAALWQSSLQAGAVPADSGAAASALAEELLARERSRIAGEVHDAAGHGFSTIAMQAGLALLVLEEDPEQARESLRAIRETSMEALARLRGALDLMDPRGADDRLPGLVGGVRAAGLPVDMEPADPDVPAHLRGAVYGVVRESLTNVIRHAGPTRALVKVTGERDALVLEVADRGRGPAAAGEGRGLSGMRERVLAAGGEFRAGPRDGGGFQVVARFPLDSA</sequence>
<evidence type="ECO:0000256" key="6">
    <source>
        <dbReference type="ARBA" id="ARBA00022777"/>
    </source>
</evidence>
<keyword evidence="4" id="KW-0808">Transferase</keyword>
<dbReference type="SMART" id="SM00387">
    <property type="entry name" value="HATPase_c"/>
    <property type="match status" value="1"/>
</dbReference>
<dbReference type="CDD" id="cd16917">
    <property type="entry name" value="HATPase_UhpB-NarQ-NarX-like"/>
    <property type="match status" value="1"/>
</dbReference>
<evidence type="ECO:0000256" key="3">
    <source>
        <dbReference type="ARBA" id="ARBA00022553"/>
    </source>
</evidence>
<protein>
    <recommendedName>
        <fullName evidence="2">histidine kinase</fullName>
        <ecNumber evidence="2">2.7.13.3</ecNumber>
    </recommendedName>
</protein>
<dbReference type="Proteomes" id="UP001597368">
    <property type="component" value="Unassembled WGS sequence"/>
</dbReference>
<gene>
    <name evidence="11" type="ORF">ACFSKW_42345</name>
</gene>
<organism evidence="11 12">
    <name type="scientific">Nonomuraea mangrovi</name>
    <dbReference type="NCBI Taxonomy" id="2316207"/>
    <lineage>
        <taxon>Bacteria</taxon>
        <taxon>Bacillati</taxon>
        <taxon>Actinomycetota</taxon>
        <taxon>Actinomycetes</taxon>
        <taxon>Streptosporangiales</taxon>
        <taxon>Streptosporangiaceae</taxon>
        <taxon>Nonomuraea</taxon>
    </lineage>
</organism>
<dbReference type="PANTHER" id="PTHR24421">
    <property type="entry name" value="NITRATE/NITRITE SENSOR PROTEIN NARX-RELATED"/>
    <property type="match status" value="1"/>
</dbReference>
<dbReference type="GO" id="GO:0016301">
    <property type="term" value="F:kinase activity"/>
    <property type="evidence" value="ECO:0007669"/>
    <property type="project" value="UniProtKB-KW"/>
</dbReference>
<dbReference type="SUPFAM" id="SSF55874">
    <property type="entry name" value="ATPase domain of HSP90 chaperone/DNA topoisomerase II/histidine kinase"/>
    <property type="match status" value="1"/>
</dbReference>
<dbReference type="InterPro" id="IPR011712">
    <property type="entry name" value="Sig_transdc_His_kin_sub3_dim/P"/>
</dbReference>
<evidence type="ECO:0000256" key="4">
    <source>
        <dbReference type="ARBA" id="ARBA00022679"/>
    </source>
</evidence>
<comment type="caution">
    <text evidence="11">The sequence shown here is derived from an EMBL/GenBank/DDBJ whole genome shotgun (WGS) entry which is preliminary data.</text>
</comment>
<comment type="catalytic activity">
    <reaction evidence="1">
        <text>ATP + protein L-histidine = ADP + protein N-phospho-L-histidine.</text>
        <dbReference type="EC" id="2.7.13.3"/>
    </reaction>
</comment>
<dbReference type="Gene3D" id="1.20.5.1930">
    <property type="match status" value="1"/>
</dbReference>
<evidence type="ECO:0000256" key="7">
    <source>
        <dbReference type="ARBA" id="ARBA00022840"/>
    </source>
</evidence>
<keyword evidence="12" id="KW-1185">Reference proteome</keyword>
<dbReference type="EC" id="2.7.13.3" evidence="2"/>
<dbReference type="InterPro" id="IPR036890">
    <property type="entry name" value="HATPase_C_sf"/>
</dbReference>
<evidence type="ECO:0000259" key="10">
    <source>
        <dbReference type="SMART" id="SM00387"/>
    </source>
</evidence>
<keyword evidence="3" id="KW-0597">Phosphoprotein</keyword>
<dbReference type="Gene3D" id="3.30.565.10">
    <property type="entry name" value="Histidine kinase-like ATPase, C-terminal domain"/>
    <property type="match status" value="1"/>
</dbReference>
<dbReference type="InterPro" id="IPR003594">
    <property type="entry name" value="HATPase_dom"/>
</dbReference>
<dbReference type="Pfam" id="PF07730">
    <property type="entry name" value="HisKA_3"/>
    <property type="match status" value="1"/>
</dbReference>
<dbReference type="EMBL" id="JBHUFV010000061">
    <property type="protein sequence ID" value="MFD1938137.1"/>
    <property type="molecule type" value="Genomic_DNA"/>
</dbReference>
<evidence type="ECO:0000313" key="12">
    <source>
        <dbReference type="Proteomes" id="UP001597368"/>
    </source>
</evidence>